<evidence type="ECO:0000313" key="3">
    <source>
        <dbReference type="Proteomes" id="UP000075230"/>
    </source>
</evidence>
<evidence type="ECO:0000256" key="1">
    <source>
        <dbReference type="SAM" id="MobiDB-lite"/>
    </source>
</evidence>
<feature type="region of interest" description="Disordered" evidence="1">
    <location>
        <begin position="464"/>
        <end position="516"/>
    </location>
</feature>
<reference evidence="2 3" key="1">
    <citation type="journal article" date="2016" name="DNA Res.">
        <title>Genome sequence of Aspergillus luchuensis NBRC 4314.</title>
        <authorList>
            <person name="Yamada O."/>
            <person name="Machida M."/>
            <person name="Hosoyama A."/>
            <person name="Goto M."/>
            <person name="Takahashi T."/>
            <person name="Futagami T."/>
            <person name="Yamagata Y."/>
            <person name="Takeuchi M."/>
            <person name="Kobayashi T."/>
            <person name="Koike H."/>
            <person name="Abe K."/>
            <person name="Asai K."/>
            <person name="Arita M."/>
            <person name="Fujita N."/>
            <person name="Fukuda K."/>
            <person name="Higa K."/>
            <person name="Horikawa H."/>
            <person name="Ishikawa T."/>
            <person name="Jinno K."/>
            <person name="Kato Y."/>
            <person name="Kirimura K."/>
            <person name="Mizutani O."/>
            <person name="Nakasone K."/>
            <person name="Sano M."/>
            <person name="Shiraishi Y."/>
            <person name="Tsukahara M."/>
            <person name="Gomi K."/>
        </authorList>
    </citation>
    <scope>NUCLEOTIDE SEQUENCE [LARGE SCALE GENOMIC DNA]</scope>
    <source>
        <strain evidence="2 3">RIB 2604</strain>
    </source>
</reference>
<accession>A0A146FXR9</accession>
<feature type="compositionally biased region" description="Low complexity" evidence="1">
    <location>
        <begin position="117"/>
        <end position="126"/>
    </location>
</feature>
<feature type="compositionally biased region" description="Basic and acidic residues" evidence="1">
    <location>
        <begin position="304"/>
        <end position="314"/>
    </location>
</feature>
<sequence length="516" mass="59651">MADNKEDAFTRSATWFFFQSLSSLQKIIHRSVSHLTKSNLLLPSSNYNALPSRPLLTAMASIKNDEHQHQSSTNDPREVEEKLCQLMKDNLHTTANDPTGAEKQPHQPDCSPPLDDPPTDSSSSPDNDNKTNEEADEPRIQAKEATGLNNDPSPSPNDDNKTDKRADEEADESTAPAKDETKPADDELSESSEDESNSPEPDPSETKADRLRRERRAQLDDYIKRGPKILMPRDIWQLEQDFRRTDWQAYATDPSYQPPVGTELELSEAEAEELQRQEREWWRLEQEDMMSCCLIPDEEWLADLKTEQTSKNEAADESTTPAKEETKPDNQLPQPSENEPDTQLCPSETKADRMRREHRAQLDSYFKLNQGSLLPRDVWQMEQDFRLTDWQAYATDSSYLPPFATRLELSESEAEELRRQERVFWEQKDLPYDRNSRIMPLEYEGIIPNDDWFYDLKAEPMSREEELRRYHEQKSRTKKSKEYEDDRNITAVAPNEAEISLASDQIRTDPLVPSKL</sequence>
<reference evidence="3" key="2">
    <citation type="submission" date="2016-02" db="EMBL/GenBank/DDBJ databases">
        <title>Genome sequencing of Aspergillus luchuensis NBRC 4314.</title>
        <authorList>
            <person name="Yamada O."/>
        </authorList>
    </citation>
    <scope>NUCLEOTIDE SEQUENCE [LARGE SCALE GENOMIC DNA]</scope>
    <source>
        <strain evidence="3">RIB 2604</strain>
    </source>
</reference>
<feature type="region of interest" description="Disordered" evidence="1">
    <location>
        <begin position="92"/>
        <end position="223"/>
    </location>
</feature>
<feature type="compositionally biased region" description="Basic and acidic residues" evidence="1">
    <location>
        <begin position="464"/>
        <end position="488"/>
    </location>
</feature>
<feature type="region of interest" description="Disordered" evidence="1">
    <location>
        <begin position="304"/>
        <end position="357"/>
    </location>
</feature>
<feature type="compositionally biased region" description="Basic and acidic residues" evidence="1">
    <location>
        <begin position="127"/>
        <end position="142"/>
    </location>
</feature>
<evidence type="ECO:0000313" key="2">
    <source>
        <dbReference type="EMBL" id="GAT30474.1"/>
    </source>
</evidence>
<comment type="caution">
    <text evidence="2">The sequence shown here is derived from an EMBL/GenBank/DDBJ whole genome shotgun (WGS) entry which is preliminary data.</text>
</comment>
<feature type="compositionally biased region" description="Basic and acidic residues" evidence="1">
    <location>
        <begin position="158"/>
        <end position="167"/>
    </location>
</feature>
<dbReference type="Proteomes" id="UP000075230">
    <property type="component" value="Unassembled WGS sequence"/>
</dbReference>
<dbReference type="AlphaFoldDB" id="A0A146FXR9"/>
<proteinExistence type="predicted"/>
<name>A0A146FXR9_ASPKA</name>
<organism evidence="2 3">
    <name type="scientific">Aspergillus kawachii</name>
    <name type="common">White koji mold</name>
    <name type="synonym">Aspergillus awamori var. kawachi</name>
    <dbReference type="NCBI Taxonomy" id="1069201"/>
    <lineage>
        <taxon>Eukaryota</taxon>
        <taxon>Fungi</taxon>
        <taxon>Dikarya</taxon>
        <taxon>Ascomycota</taxon>
        <taxon>Pezizomycotina</taxon>
        <taxon>Eurotiomycetes</taxon>
        <taxon>Eurotiomycetidae</taxon>
        <taxon>Eurotiales</taxon>
        <taxon>Aspergillaceae</taxon>
        <taxon>Aspergillus</taxon>
        <taxon>Aspergillus subgen. Circumdati</taxon>
    </lineage>
</organism>
<dbReference type="EMBL" id="BCWF01000034">
    <property type="protein sequence ID" value="GAT30474.1"/>
    <property type="molecule type" value="Genomic_DNA"/>
</dbReference>
<gene>
    <name evidence="2" type="ORF">RIB2604_03500300</name>
</gene>
<dbReference type="VEuPathDB" id="FungiDB:ASPFODRAFT_64701"/>
<feature type="compositionally biased region" description="Acidic residues" evidence="1">
    <location>
        <begin position="186"/>
        <end position="197"/>
    </location>
</feature>
<feature type="compositionally biased region" description="Basic and acidic residues" evidence="1">
    <location>
        <begin position="204"/>
        <end position="223"/>
    </location>
</feature>
<protein>
    <submittedName>
        <fullName evidence="2">Similar to An17g00500</fullName>
    </submittedName>
</protein>